<dbReference type="GO" id="GO:0035861">
    <property type="term" value="C:site of double-strand break"/>
    <property type="evidence" value="ECO:0007669"/>
    <property type="project" value="TreeGrafter"/>
</dbReference>
<keyword evidence="7" id="KW-0548">Nucleotidyltransferase</keyword>
<dbReference type="InterPro" id="IPR041298">
    <property type="entry name" value="UBZ3"/>
</dbReference>
<comment type="similarity">
    <text evidence="4">Belongs to the DNA polymerase type-Y family.</text>
</comment>
<dbReference type="FunFam" id="3.40.1170.60:FF:000003">
    <property type="entry name" value="DNA polymerase eta"/>
    <property type="match status" value="1"/>
</dbReference>
<dbReference type="PANTHER" id="PTHR45873:SF1">
    <property type="entry name" value="DNA POLYMERASE ETA"/>
    <property type="match status" value="1"/>
</dbReference>
<comment type="caution">
    <text evidence="20">The sequence shown here is derived from an EMBL/GenBank/DDBJ whole genome shotgun (WGS) entry which is preliminary data.</text>
</comment>
<gene>
    <name evidence="20" type="ORF">MN116_003560</name>
</gene>
<dbReference type="PANTHER" id="PTHR45873">
    <property type="entry name" value="DNA POLYMERASE ETA"/>
    <property type="match status" value="1"/>
</dbReference>
<comment type="cofactor">
    <cofactor evidence="1">
        <name>Mn(2+)</name>
        <dbReference type="ChEBI" id="CHEBI:29035"/>
    </cofactor>
</comment>
<comment type="catalytic activity">
    <reaction evidence="16">
        <text>DNA(n) + a 2'-deoxyribonucleoside 5'-triphosphate = DNA(n+1) + diphosphate</text>
        <dbReference type="Rhea" id="RHEA:22508"/>
        <dbReference type="Rhea" id="RHEA-COMP:17339"/>
        <dbReference type="Rhea" id="RHEA-COMP:17340"/>
        <dbReference type="ChEBI" id="CHEBI:33019"/>
        <dbReference type="ChEBI" id="CHEBI:61560"/>
        <dbReference type="ChEBI" id="CHEBI:173112"/>
        <dbReference type="EC" id="2.7.7.7"/>
    </reaction>
</comment>
<evidence type="ECO:0000256" key="11">
    <source>
        <dbReference type="ARBA" id="ARBA00022833"/>
    </source>
</evidence>
<feature type="region of interest" description="Disordered" evidence="17">
    <location>
        <begin position="500"/>
        <end position="537"/>
    </location>
</feature>
<dbReference type="Pfam" id="PF21704">
    <property type="entry name" value="POLH-Rev1_HhH"/>
    <property type="match status" value="1"/>
</dbReference>
<dbReference type="PROSITE" id="PS51907">
    <property type="entry name" value="ZF_UBZ3"/>
    <property type="match status" value="1"/>
</dbReference>
<feature type="compositionally biased region" description="Polar residues" evidence="17">
    <location>
        <begin position="724"/>
        <end position="741"/>
    </location>
</feature>
<dbReference type="Gene3D" id="3.30.70.270">
    <property type="match status" value="1"/>
</dbReference>
<evidence type="ECO:0000313" key="20">
    <source>
        <dbReference type="EMBL" id="KAK4472293.1"/>
    </source>
</evidence>
<evidence type="ECO:0000256" key="12">
    <source>
        <dbReference type="ARBA" id="ARBA00022842"/>
    </source>
</evidence>
<dbReference type="GO" id="GO:0005634">
    <property type="term" value="C:nucleus"/>
    <property type="evidence" value="ECO:0007669"/>
    <property type="project" value="UniProtKB-SubCell"/>
</dbReference>
<dbReference type="InterPro" id="IPR043128">
    <property type="entry name" value="Rev_trsase/Diguanyl_cyclase"/>
</dbReference>
<dbReference type="Gene3D" id="1.10.150.20">
    <property type="entry name" value="5' to 3' exonuclease, C-terminal subdomain"/>
    <property type="match status" value="1"/>
</dbReference>
<dbReference type="InterPro" id="IPR043502">
    <property type="entry name" value="DNA/RNA_pol_sf"/>
</dbReference>
<feature type="compositionally biased region" description="Basic and acidic residues" evidence="17">
    <location>
        <begin position="516"/>
        <end position="532"/>
    </location>
</feature>
<evidence type="ECO:0000256" key="10">
    <source>
        <dbReference type="ARBA" id="ARBA00022771"/>
    </source>
</evidence>
<evidence type="ECO:0000256" key="4">
    <source>
        <dbReference type="ARBA" id="ARBA00010945"/>
    </source>
</evidence>
<evidence type="ECO:0000256" key="15">
    <source>
        <dbReference type="ARBA" id="ARBA00044975"/>
    </source>
</evidence>
<keyword evidence="14" id="KW-0539">Nucleus</keyword>
<name>A0AAE1ZEA2_SCHME</name>
<dbReference type="Pfam" id="PF00817">
    <property type="entry name" value="IMS"/>
    <property type="match status" value="1"/>
</dbReference>
<feature type="domain" description="UBZ3-type" evidence="19">
    <location>
        <begin position="642"/>
        <end position="676"/>
    </location>
</feature>
<reference evidence="20" key="1">
    <citation type="submission" date="2022-04" db="EMBL/GenBank/DDBJ databases">
        <authorList>
            <person name="Xu L."/>
            <person name="Lv Z."/>
        </authorList>
    </citation>
    <scope>NUCLEOTIDE SEQUENCE</scope>
    <source>
        <strain evidence="20">LV_2022a</strain>
    </source>
</reference>
<feature type="region of interest" description="Disordered" evidence="17">
    <location>
        <begin position="687"/>
        <end position="741"/>
    </location>
</feature>
<evidence type="ECO:0000313" key="21">
    <source>
        <dbReference type="Proteomes" id="UP001292079"/>
    </source>
</evidence>
<dbReference type="FunFam" id="1.10.150.20:FF:000014">
    <property type="entry name" value="Polymerase (DNA directed), eta"/>
    <property type="match status" value="1"/>
</dbReference>
<keyword evidence="9" id="KW-0227">DNA damage</keyword>
<dbReference type="EC" id="2.7.7.7" evidence="5"/>
<evidence type="ECO:0000256" key="5">
    <source>
        <dbReference type="ARBA" id="ARBA00012417"/>
    </source>
</evidence>
<evidence type="ECO:0000256" key="1">
    <source>
        <dbReference type="ARBA" id="ARBA00001936"/>
    </source>
</evidence>
<comment type="cofactor">
    <cofactor evidence="2">
        <name>Mg(2+)</name>
        <dbReference type="ChEBI" id="CHEBI:18420"/>
    </cofactor>
</comment>
<dbReference type="PIRSF" id="PIRSF036603">
    <property type="entry name" value="DPol_eta"/>
    <property type="match status" value="1"/>
</dbReference>
<dbReference type="PROSITE" id="PS50173">
    <property type="entry name" value="UMUC"/>
    <property type="match status" value="1"/>
</dbReference>
<evidence type="ECO:0000259" key="19">
    <source>
        <dbReference type="PROSITE" id="PS51907"/>
    </source>
</evidence>
<dbReference type="SUPFAM" id="SSF100879">
    <property type="entry name" value="Lesion bypass DNA polymerase (Y-family), little finger domain"/>
    <property type="match status" value="1"/>
</dbReference>
<keyword evidence="12" id="KW-0460">Magnesium</keyword>
<evidence type="ECO:0000256" key="2">
    <source>
        <dbReference type="ARBA" id="ARBA00001946"/>
    </source>
</evidence>
<evidence type="ECO:0000256" key="16">
    <source>
        <dbReference type="ARBA" id="ARBA00049244"/>
    </source>
</evidence>
<evidence type="ECO:0000256" key="17">
    <source>
        <dbReference type="SAM" id="MobiDB-lite"/>
    </source>
</evidence>
<dbReference type="GO" id="GO:0003887">
    <property type="term" value="F:DNA-directed DNA polymerase activity"/>
    <property type="evidence" value="ECO:0007669"/>
    <property type="project" value="UniProtKB-EC"/>
</dbReference>
<dbReference type="InterPro" id="IPR036775">
    <property type="entry name" value="DNA_pol_Y-fam_lit_finger_sf"/>
</dbReference>
<dbReference type="GO" id="GO:0009411">
    <property type="term" value="P:response to UV"/>
    <property type="evidence" value="ECO:0007669"/>
    <property type="project" value="UniProtKB-ARBA"/>
</dbReference>
<protein>
    <recommendedName>
        <fullName evidence="15">DNA polymerase eta</fullName>
        <ecNumber evidence="5">2.7.7.7</ecNumber>
    </recommendedName>
</protein>
<dbReference type="GO" id="GO:0042276">
    <property type="term" value="P:error-prone translesion synthesis"/>
    <property type="evidence" value="ECO:0007669"/>
    <property type="project" value="TreeGrafter"/>
</dbReference>
<evidence type="ECO:0000256" key="7">
    <source>
        <dbReference type="ARBA" id="ARBA00022695"/>
    </source>
</evidence>
<evidence type="ECO:0000256" key="3">
    <source>
        <dbReference type="ARBA" id="ARBA00004123"/>
    </source>
</evidence>
<keyword evidence="6" id="KW-0808">Transferase</keyword>
<comment type="subcellular location">
    <subcellularLocation>
        <location evidence="3">Nucleus</location>
    </subcellularLocation>
</comment>
<dbReference type="GO" id="GO:0005657">
    <property type="term" value="C:replication fork"/>
    <property type="evidence" value="ECO:0007669"/>
    <property type="project" value="TreeGrafter"/>
</dbReference>
<dbReference type="Gene3D" id="3.40.1170.60">
    <property type="match status" value="1"/>
</dbReference>
<dbReference type="Gene3D" id="3.30.1490.100">
    <property type="entry name" value="DNA polymerase, Y-family, little finger domain"/>
    <property type="match status" value="1"/>
</dbReference>
<dbReference type="GO" id="GO:0008270">
    <property type="term" value="F:zinc ion binding"/>
    <property type="evidence" value="ECO:0007669"/>
    <property type="project" value="UniProtKB-KW"/>
</dbReference>
<evidence type="ECO:0000259" key="18">
    <source>
        <dbReference type="PROSITE" id="PS50173"/>
    </source>
</evidence>
<dbReference type="Proteomes" id="UP001292079">
    <property type="component" value="Unassembled WGS sequence"/>
</dbReference>
<keyword evidence="21" id="KW-1185">Reference proteome</keyword>
<dbReference type="Pfam" id="PF18439">
    <property type="entry name" value="zf_UBZ"/>
    <property type="match status" value="1"/>
</dbReference>
<proteinExistence type="inferred from homology"/>
<dbReference type="InterPro" id="IPR001126">
    <property type="entry name" value="UmuC"/>
</dbReference>
<keyword evidence="8" id="KW-0479">Metal-binding</keyword>
<evidence type="ECO:0000256" key="9">
    <source>
        <dbReference type="ARBA" id="ARBA00022763"/>
    </source>
</evidence>
<keyword evidence="11" id="KW-0862">Zinc</keyword>
<evidence type="ECO:0000256" key="8">
    <source>
        <dbReference type="ARBA" id="ARBA00022723"/>
    </source>
</evidence>
<evidence type="ECO:0000256" key="14">
    <source>
        <dbReference type="ARBA" id="ARBA00023242"/>
    </source>
</evidence>
<reference evidence="20" key="2">
    <citation type="journal article" date="2023" name="Infect Dis Poverty">
        <title>Chromosome-scale genome of the human blood fluke Schistosoma mekongi and its implications for public health.</title>
        <authorList>
            <person name="Zhou M."/>
            <person name="Xu L."/>
            <person name="Xu D."/>
            <person name="Chen W."/>
            <person name="Khan J."/>
            <person name="Hu Y."/>
            <person name="Huang H."/>
            <person name="Wei H."/>
            <person name="Zhang Y."/>
            <person name="Chusongsang P."/>
            <person name="Tanasarnprasert K."/>
            <person name="Hu X."/>
            <person name="Limpanont Y."/>
            <person name="Lv Z."/>
        </authorList>
    </citation>
    <scope>NUCLEOTIDE SEQUENCE</scope>
    <source>
        <strain evidence="20">LV_2022a</strain>
    </source>
</reference>
<accession>A0AAE1ZEA2</accession>
<keyword evidence="13" id="KW-0234">DNA repair</keyword>
<evidence type="ECO:0000256" key="6">
    <source>
        <dbReference type="ARBA" id="ARBA00022679"/>
    </source>
</evidence>
<dbReference type="Pfam" id="PF11799">
    <property type="entry name" value="IMS_C"/>
    <property type="match status" value="1"/>
</dbReference>
<feature type="domain" description="UmuC" evidence="18">
    <location>
        <begin position="7"/>
        <end position="255"/>
    </location>
</feature>
<dbReference type="GO" id="GO:0006281">
    <property type="term" value="P:DNA repair"/>
    <property type="evidence" value="ECO:0007669"/>
    <property type="project" value="UniProtKB-KW"/>
</dbReference>
<dbReference type="SUPFAM" id="SSF56672">
    <property type="entry name" value="DNA/RNA polymerases"/>
    <property type="match status" value="1"/>
</dbReference>
<organism evidence="20 21">
    <name type="scientific">Schistosoma mekongi</name>
    <name type="common">Parasitic worm</name>
    <dbReference type="NCBI Taxonomy" id="38744"/>
    <lineage>
        <taxon>Eukaryota</taxon>
        <taxon>Metazoa</taxon>
        <taxon>Spiralia</taxon>
        <taxon>Lophotrochozoa</taxon>
        <taxon>Platyhelminthes</taxon>
        <taxon>Trematoda</taxon>
        <taxon>Digenea</taxon>
        <taxon>Strigeidida</taxon>
        <taxon>Schistosomatoidea</taxon>
        <taxon>Schistosomatidae</taxon>
        <taxon>Schistosoma</taxon>
    </lineage>
</organism>
<feature type="compositionally biased region" description="Low complexity" evidence="17">
    <location>
        <begin position="687"/>
        <end position="723"/>
    </location>
</feature>
<dbReference type="InterPro" id="IPR017961">
    <property type="entry name" value="DNA_pol_Y-fam_little_finger"/>
</dbReference>
<dbReference type="InterPro" id="IPR052230">
    <property type="entry name" value="DNA_polymerase_eta"/>
</dbReference>
<dbReference type="AlphaFoldDB" id="A0AAE1ZEA2"/>
<keyword evidence="10" id="KW-0863">Zinc-finger</keyword>
<dbReference type="EMBL" id="JALJAT010000002">
    <property type="protein sequence ID" value="KAK4472293.1"/>
    <property type="molecule type" value="Genomic_DNA"/>
</dbReference>
<sequence length="767" mass="85319">MGMNRIVMLLDMDCFYVQVEQREAPETKGKPCIVSQYTEWKGGGALAVSYEARALGVKRGMFADEIRAQYPDVIIFKVPEKRGKAELTKYRVASSEVIECISEFTSEIERASIDEAYVDLTAIVDSTLDRDNNLSSLQPNSESYVLVNSDIAEKLKVELTQTNCVSLNGSDWVELLHSHFAEGKRLAVASELVYRVRQAIFRKTGFRCSAGIGPNKSIAKLACSLNKPNKQTIVPHESVPILLENTHINKIRNLGGKLGSTVIKQLKIETLGQLSSIPLPALIKEYGEKTAVWLHDLSHGIDHEEVTTRPLAQSVGCSKNFLGRATLTSSEQIKRWLTCLIEELFERLDVDYHQYQRYPTRLILYMRTTNHSGYINGISRTLPSNLLQFIGYGNRSVMISDDDTNHGANSNSYTVDNESLKYTNNIEKLANAALLTLKDVIFKGESPEIWDPGITCLGLSAGKFVPNPSNSSVDIRCLLQKKQQEPTKCDGVTQLESVSPISHDKASSLSVIPSCDNDKNDDTVKTSPDRKRNSNCSTTNVSVNNLSFFKRLRVAEISAPFNPVTEIGNHSNPINNSNDTNENRNYLPIGDHNEGVTPILKTTDIQLHGSSIVDDSFYIESDSESRHSSTTSDSTNFFKSYSIGDWIICDKCNSRISVWQVPEHEDFHVAQRIQHEWMIDKIGVNTTSSSVPSSSTGVTTTTTSTKTDNSTNSIQTSSNSLSNKISTHQKSTKNKSYSQQSQAIKKLNNNSNRSILGSLDKYFYKIS</sequence>
<dbReference type="GO" id="GO:0003684">
    <property type="term" value="F:damaged DNA binding"/>
    <property type="evidence" value="ECO:0007669"/>
    <property type="project" value="InterPro"/>
</dbReference>
<evidence type="ECO:0000256" key="13">
    <source>
        <dbReference type="ARBA" id="ARBA00023204"/>
    </source>
</evidence>